<feature type="transmembrane region" description="Helical" evidence="7">
    <location>
        <begin position="12"/>
        <end position="31"/>
    </location>
</feature>
<protein>
    <recommendedName>
        <fullName evidence="8">Rhodopsin domain-containing protein</fullName>
    </recommendedName>
</protein>
<dbReference type="EMBL" id="MU032349">
    <property type="protein sequence ID" value="KAF3763700.1"/>
    <property type="molecule type" value="Genomic_DNA"/>
</dbReference>
<evidence type="ECO:0000256" key="7">
    <source>
        <dbReference type="SAM" id="Phobius"/>
    </source>
</evidence>
<keyword evidence="4 7" id="KW-0472">Membrane</keyword>
<accession>A0A9P5CNA4</accession>
<evidence type="ECO:0000256" key="3">
    <source>
        <dbReference type="ARBA" id="ARBA00022989"/>
    </source>
</evidence>
<organism evidence="9 10">
    <name type="scientific">Cryphonectria parasitica (strain ATCC 38755 / EP155)</name>
    <dbReference type="NCBI Taxonomy" id="660469"/>
    <lineage>
        <taxon>Eukaryota</taxon>
        <taxon>Fungi</taxon>
        <taxon>Dikarya</taxon>
        <taxon>Ascomycota</taxon>
        <taxon>Pezizomycotina</taxon>
        <taxon>Sordariomycetes</taxon>
        <taxon>Sordariomycetidae</taxon>
        <taxon>Diaporthales</taxon>
        <taxon>Cryphonectriaceae</taxon>
        <taxon>Cryphonectria-Endothia species complex</taxon>
        <taxon>Cryphonectria</taxon>
    </lineage>
</organism>
<dbReference type="InterPro" id="IPR049326">
    <property type="entry name" value="Rhodopsin_dom_fungi"/>
</dbReference>
<evidence type="ECO:0000259" key="8">
    <source>
        <dbReference type="Pfam" id="PF20684"/>
    </source>
</evidence>
<dbReference type="RefSeq" id="XP_040774661.1">
    <property type="nucleotide sequence ID" value="XM_040920718.1"/>
</dbReference>
<dbReference type="PANTHER" id="PTHR33048:SF47">
    <property type="entry name" value="INTEGRAL MEMBRANE PROTEIN-RELATED"/>
    <property type="match status" value="1"/>
</dbReference>
<comment type="similarity">
    <text evidence="5">Belongs to the SAT4 family.</text>
</comment>
<feature type="transmembrane region" description="Helical" evidence="7">
    <location>
        <begin position="202"/>
        <end position="227"/>
    </location>
</feature>
<name>A0A9P5CNA4_CRYP1</name>
<keyword evidence="2 7" id="KW-0812">Transmembrane</keyword>
<evidence type="ECO:0000256" key="6">
    <source>
        <dbReference type="SAM" id="MobiDB-lite"/>
    </source>
</evidence>
<proteinExistence type="inferred from homology"/>
<evidence type="ECO:0000313" key="9">
    <source>
        <dbReference type="EMBL" id="KAF3763700.1"/>
    </source>
</evidence>
<dbReference type="PANTHER" id="PTHR33048">
    <property type="entry name" value="PTH11-LIKE INTEGRAL MEMBRANE PROTEIN (AFU_ORTHOLOGUE AFUA_5G11245)"/>
    <property type="match status" value="1"/>
</dbReference>
<comment type="subcellular location">
    <subcellularLocation>
        <location evidence="1">Membrane</location>
        <topology evidence="1">Multi-pass membrane protein</topology>
    </subcellularLocation>
</comment>
<gene>
    <name evidence="9" type="ORF">M406DRAFT_332162</name>
</gene>
<evidence type="ECO:0000313" key="10">
    <source>
        <dbReference type="Proteomes" id="UP000803844"/>
    </source>
</evidence>
<feature type="compositionally biased region" description="Basic and acidic residues" evidence="6">
    <location>
        <begin position="324"/>
        <end position="336"/>
    </location>
</feature>
<feature type="transmembrane region" description="Helical" evidence="7">
    <location>
        <begin position="239"/>
        <end position="258"/>
    </location>
</feature>
<dbReference type="OrthoDB" id="5229649at2759"/>
<dbReference type="AlphaFoldDB" id="A0A9P5CNA4"/>
<feature type="region of interest" description="Disordered" evidence="6">
    <location>
        <begin position="304"/>
        <end position="336"/>
    </location>
</feature>
<evidence type="ECO:0000256" key="5">
    <source>
        <dbReference type="ARBA" id="ARBA00038359"/>
    </source>
</evidence>
<evidence type="ECO:0000256" key="4">
    <source>
        <dbReference type="ARBA" id="ARBA00023136"/>
    </source>
</evidence>
<dbReference type="GeneID" id="63837847"/>
<feature type="transmembrane region" description="Helical" evidence="7">
    <location>
        <begin position="167"/>
        <end position="190"/>
    </location>
</feature>
<dbReference type="GO" id="GO:0016020">
    <property type="term" value="C:membrane"/>
    <property type="evidence" value="ECO:0007669"/>
    <property type="project" value="UniProtKB-SubCell"/>
</dbReference>
<keyword evidence="10" id="KW-1185">Reference proteome</keyword>
<feature type="domain" description="Rhodopsin" evidence="8">
    <location>
        <begin position="27"/>
        <end position="263"/>
    </location>
</feature>
<evidence type="ECO:0000256" key="1">
    <source>
        <dbReference type="ARBA" id="ARBA00004141"/>
    </source>
</evidence>
<dbReference type="Pfam" id="PF20684">
    <property type="entry name" value="Fung_rhodopsin"/>
    <property type="match status" value="1"/>
</dbReference>
<comment type="caution">
    <text evidence="9">The sequence shown here is derived from an EMBL/GenBank/DDBJ whole genome shotgun (WGS) entry which is preliminary data.</text>
</comment>
<feature type="transmembrane region" description="Helical" evidence="7">
    <location>
        <begin position="91"/>
        <end position="109"/>
    </location>
</feature>
<feature type="transmembrane region" description="Helical" evidence="7">
    <location>
        <begin position="121"/>
        <end position="147"/>
    </location>
</feature>
<dbReference type="Proteomes" id="UP000803844">
    <property type="component" value="Unassembled WGS sequence"/>
</dbReference>
<keyword evidence="3 7" id="KW-1133">Transmembrane helix</keyword>
<sequence length="373" mass="41493">MASLALYDGAYAIAYTTFALGLLTTVLRYYAHLVITKSWGPDDSASVVVLRCSCNRVCFKCFLVEVVDCTLLFKARETFYRVLMVIFSEEIVVYTLHFVIKITFLLFFLRIWTSSGSRKFVFVGLAVNGSIFLSNILLTCLQCNSFQAIFDPASAPNAVCLDQLTVLIIPPVLNIAMDLYILALPVAVVWSLQISTRKKLQIIFVMSFGLCSVVVACVRLSVIPSLVSGPNETRQLEEIIIAAIEIQSAIIAMNLPSMKAIWARYYHKHGDSGATSGSESRLKSYELASTMKSSRSAYYVEASSRSQEKPDTVSRPVQGSTRSGSEERLFQGPDDSRLWPFISRDSEQPILEATLSNQPGVYVTRRFESSILQ</sequence>
<evidence type="ECO:0000256" key="2">
    <source>
        <dbReference type="ARBA" id="ARBA00022692"/>
    </source>
</evidence>
<reference evidence="9" key="1">
    <citation type="journal article" date="2020" name="Phytopathology">
        <title>Genome sequence of the chestnut blight fungus Cryphonectria parasitica EP155: A fundamental resource for an archetypical invasive plant pathogen.</title>
        <authorList>
            <person name="Crouch J.A."/>
            <person name="Dawe A."/>
            <person name="Aerts A."/>
            <person name="Barry K."/>
            <person name="Churchill A.C.L."/>
            <person name="Grimwood J."/>
            <person name="Hillman B."/>
            <person name="Milgroom M.G."/>
            <person name="Pangilinan J."/>
            <person name="Smith M."/>
            <person name="Salamov A."/>
            <person name="Schmutz J."/>
            <person name="Yadav J."/>
            <person name="Grigoriev I.V."/>
            <person name="Nuss D."/>
        </authorList>
    </citation>
    <scope>NUCLEOTIDE SEQUENCE</scope>
    <source>
        <strain evidence="9">EP155</strain>
    </source>
</reference>
<dbReference type="InterPro" id="IPR052337">
    <property type="entry name" value="SAT4-like"/>
</dbReference>